<dbReference type="SUPFAM" id="SSF57850">
    <property type="entry name" value="RING/U-box"/>
    <property type="match status" value="1"/>
</dbReference>
<name>A0A8H6RKP7_9PEZI</name>
<dbReference type="PANTHER" id="PTHR21540">
    <property type="entry name" value="RING FINGER AND SWIM DOMAIN-CONTAINING PROTEIN 2"/>
    <property type="match status" value="1"/>
</dbReference>
<reference evidence="5" key="1">
    <citation type="submission" date="2020-04" db="EMBL/GenBank/DDBJ databases">
        <title>Draft genome resource of the tomato pathogen Pseudocercospora fuligena.</title>
        <authorList>
            <person name="Zaccaron A."/>
        </authorList>
    </citation>
    <scope>NUCLEOTIDE SEQUENCE</scope>
    <source>
        <strain evidence="5">PF001</strain>
    </source>
</reference>
<keyword evidence="6" id="KW-1185">Reference proteome</keyword>
<dbReference type="Pfam" id="PF13639">
    <property type="entry name" value="zf-RING_2"/>
    <property type="match status" value="1"/>
</dbReference>
<dbReference type="EMBL" id="JABCIY010000106">
    <property type="protein sequence ID" value="KAF7192806.1"/>
    <property type="molecule type" value="Genomic_DNA"/>
</dbReference>
<keyword evidence="1" id="KW-0862">Zinc</keyword>
<proteinExistence type="predicted"/>
<sequence length="341" mass="38482">MGVEYGSAYAPYGASYPYGSAANNVYARSSYAPMPAPPAGQQPKSRRGQRDAPIDLTEDTPKKRKGKRKSVDTEDDDANAKPAKKKAKSKDEEKRLKRWRSHAPTTYHEIRSRALTQRMFVIDRQRHAPDETVEESRRHPTETLSIAGTTGNIYTITIDKKPSCDCPHAKKGNQCKHVVYALARVLRVRADLEYQLAFVSSELREIFEKAPPLPTETGDETQKDGNRKPLEGECPICCVDFEPENAKEEIVYCKAACGNNIHKECFTQWAATKANGNVPCPFCRTPWESNEDIVKKVAKTGKKNAEGYVNVAGQLGLSGRRDYSTYNEFWLRQQGRYYDDY</sequence>
<dbReference type="Proteomes" id="UP000660729">
    <property type="component" value="Unassembled WGS sequence"/>
</dbReference>
<keyword evidence="1" id="KW-0863">Zinc-finger</keyword>
<evidence type="ECO:0000256" key="1">
    <source>
        <dbReference type="PROSITE-ProRule" id="PRU00175"/>
    </source>
</evidence>
<dbReference type="InterPro" id="IPR013083">
    <property type="entry name" value="Znf_RING/FYVE/PHD"/>
</dbReference>
<gene>
    <name evidence="5" type="ORF">HII31_05854</name>
</gene>
<dbReference type="OrthoDB" id="2122982at2759"/>
<evidence type="ECO:0000259" key="4">
    <source>
        <dbReference type="PROSITE" id="PS50966"/>
    </source>
</evidence>
<dbReference type="InterPro" id="IPR007527">
    <property type="entry name" value="Znf_SWIM"/>
</dbReference>
<evidence type="ECO:0000259" key="3">
    <source>
        <dbReference type="PROSITE" id="PS50089"/>
    </source>
</evidence>
<dbReference type="GO" id="GO:0061630">
    <property type="term" value="F:ubiquitin protein ligase activity"/>
    <property type="evidence" value="ECO:0007669"/>
    <property type="project" value="InterPro"/>
</dbReference>
<evidence type="ECO:0000313" key="5">
    <source>
        <dbReference type="EMBL" id="KAF7192806.1"/>
    </source>
</evidence>
<evidence type="ECO:0000313" key="6">
    <source>
        <dbReference type="Proteomes" id="UP000660729"/>
    </source>
</evidence>
<dbReference type="Gene3D" id="3.30.40.10">
    <property type="entry name" value="Zinc/RING finger domain, C3HC4 (zinc finger)"/>
    <property type="match status" value="1"/>
</dbReference>
<dbReference type="PROSITE" id="PS50966">
    <property type="entry name" value="ZF_SWIM"/>
    <property type="match status" value="1"/>
</dbReference>
<dbReference type="Pfam" id="PF04434">
    <property type="entry name" value="SWIM"/>
    <property type="match status" value="1"/>
</dbReference>
<comment type="caution">
    <text evidence="5">The sequence shown here is derived from an EMBL/GenBank/DDBJ whole genome shotgun (WGS) entry which is preliminary data.</text>
</comment>
<dbReference type="CDD" id="cd16494">
    <property type="entry name" value="RING-CH-C4HC3_ZSWM2"/>
    <property type="match status" value="1"/>
</dbReference>
<feature type="domain" description="SWIM-type" evidence="4">
    <location>
        <begin position="154"/>
        <end position="186"/>
    </location>
</feature>
<dbReference type="InterPro" id="IPR039903">
    <property type="entry name" value="Zswim2"/>
</dbReference>
<dbReference type="PROSITE" id="PS50089">
    <property type="entry name" value="ZF_RING_2"/>
    <property type="match status" value="1"/>
</dbReference>
<keyword evidence="1" id="KW-0479">Metal-binding</keyword>
<feature type="region of interest" description="Disordered" evidence="2">
    <location>
        <begin position="30"/>
        <end position="105"/>
    </location>
</feature>
<feature type="domain" description="RING-type" evidence="3">
    <location>
        <begin position="234"/>
        <end position="284"/>
    </location>
</feature>
<accession>A0A8H6RKP7</accession>
<organism evidence="5 6">
    <name type="scientific">Pseudocercospora fuligena</name>
    <dbReference type="NCBI Taxonomy" id="685502"/>
    <lineage>
        <taxon>Eukaryota</taxon>
        <taxon>Fungi</taxon>
        <taxon>Dikarya</taxon>
        <taxon>Ascomycota</taxon>
        <taxon>Pezizomycotina</taxon>
        <taxon>Dothideomycetes</taxon>
        <taxon>Dothideomycetidae</taxon>
        <taxon>Mycosphaerellales</taxon>
        <taxon>Mycosphaerellaceae</taxon>
        <taxon>Pseudocercospora</taxon>
    </lineage>
</organism>
<dbReference type="InterPro" id="IPR001841">
    <property type="entry name" value="Znf_RING"/>
</dbReference>
<dbReference type="PANTHER" id="PTHR21540:SF0">
    <property type="entry name" value="PHD FAMILY PROTEIN"/>
    <property type="match status" value="1"/>
</dbReference>
<dbReference type="AlphaFoldDB" id="A0A8H6RKP7"/>
<protein>
    <submittedName>
        <fullName evidence="5">E3 ubiquitin-protein ligase ATL4</fullName>
    </submittedName>
</protein>
<evidence type="ECO:0000256" key="2">
    <source>
        <dbReference type="SAM" id="MobiDB-lite"/>
    </source>
</evidence>
<dbReference type="GO" id="GO:0008270">
    <property type="term" value="F:zinc ion binding"/>
    <property type="evidence" value="ECO:0007669"/>
    <property type="project" value="UniProtKB-KW"/>
</dbReference>